<feature type="compositionally biased region" description="Basic and acidic residues" evidence="1">
    <location>
        <begin position="53"/>
        <end position="73"/>
    </location>
</feature>
<evidence type="ECO:0000256" key="1">
    <source>
        <dbReference type="SAM" id="MobiDB-lite"/>
    </source>
</evidence>
<feature type="region of interest" description="Disordered" evidence="1">
    <location>
        <begin position="49"/>
        <end position="73"/>
    </location>
</feature>
<dbReference type="Proteomes" id="UP000321393">
    <property type="component" value="Unassembled WGS sequence"/>
</dbReference>
<dbReference type="PANTHER" id="PTHR33437:SF2">
    <property type="entry name" value="OS06G0361200 PROTEIN"/>
    <property type="match status" value="1"/>
</dbReference>
<evidence type="ECO:0000313" key="3">
    <source>
        <dbReference type="EMBL" id="TYK04637.1"/>
    </source>
</evidence>
<name>A0A5A7SV70_CUCMM</name>
<dbReference type="EMBL" id="SSTE01020983">
    <property type="protein sequence ID" value="KAA0033079.1"/>
    <property type="molecule type" value="Genomic_DNA"/>
</dbReference>
<reference evidence="4 5" key="1">
    <citation type="submission" date="2019-08" db="EMBL/GenBank/DDBJ databases">
        <title>Draft genome sequences of two oriental melons (Cucumis melo L. var makuwa).</title>
        <authorList>
            <person name="Kwon S.-Y."/>
        </authorList>
    </citation>
    <scope>NUCLEOTIDE SEQUENCE [LARGE SCALE GENOMIC DNA]</scope>
    <source>
        <strain evidence="5">cv. Chang Bougi</strain>
        <strain evidence="4">cv. SW 3</strain>
        <tissue evidence="2">Leaf</tissue>
    </source>
</reference>
<gene>
    <name evidence="3" type="ORF">E5676_scaffold2137G00060</name>
    <name evidence="2" type="ORF">E6C27_scaffold269G001980</name>
</gene>
<dbReference type="PANTHER" id="PTHR33437">
    <property type="entry name" value="OS06G0361200 PROTEIN"/>
    <property type="match status" value="1"/>
</dbReference>
<comment type="caution">
    <text evidence="2">The sequence shown here is derived from an EMBL/GenBank/DDBJ whole genome shotgun (WGS) entry which is preliminary data.</text>
</comment>
<dbReference type="EMBL" id="SSTD01014185">
    <property type="protein sequence ID" value="TYK04637.1"/>
    <property type="molecule type" value="Genomic_DNA"/>
</dbReference>
<sequence length="139" mass="16285">MYSKPYTKKINDLRMSVRYQSPKFQQFDGKGNPNQQIAHFVETCENAGSRGEQLVRSETKIERKHDGDEKRHPTLIERQKKVYPFLDFDAADMLEQLLENQLIQLPKRKRLEQARKADDPNYCKSIIGLLVTLWKSVSC</sequence>
<organism evidence="2 4">
    <name type="scientific">Cucumis melo var. makuwa</name>
    <name type="common">Oriental melon</name>
    <dbReference type="NCBI Taxonomy" id="1194695"/>
    <lineage>
        <taxon>Eukaryota</taxon>
        <taxon>Viridiplantae</taxon>
        <taxon>Streptophyta</taxon>
        <taxon>Embryophyta</taxon>
        <taxon>Tracheophyta</taxon>
        <taxon>Spermatophyta</taxon>
        <taxon>Magnoliopsida</taxon>
        <taxon>eudicotyledons</taxon>
        <taxon>Gunneridae</taxon>
        <taxon>Pentapetalae</taxon>
        <taxon>rosids</taxon>
        <taxon>fabids</taxon>
        <taxon>Cucurbitales</taxon>
        <taxon>Cucurbitaceae</taxon>
        <taxon>Benincaseae</taxon>
        <taxon>Cucumis</taxon>
    </lineage>
</organism>
<proteinExistence type="predicted"/>
<accession>A0A5A7SV70</accession>
<evidence type="ECO:0000313" key="4">
    <source>
        <dbReference type="Proteomes" id="UP000321393"/>
    </source>
</evidence>
<protein>
    <submittedName>
        <fullName evidence="2">Retrotransposon gag protein</fullName>
    </submittedName>
</protein>
<evidence type="ECO:0000313" key="2">
    <source>
        <dbReference type="EMBL" id="KAA0033079.1"/>
    </source>
</evidence>
<dbReference type="Proteomes" id="UP000321947">
    <property type="component" value="Unassembled WGS sequence"/>
</dbReference>
<evidence type="ECO:0000313" key="5">
    <source>
        <dbReference type="Proteomes" id="UP000321947"/>
    </source>
</evidence>
<dbReference type="AlphaFoldDB" id="A0A5A7SV70"/>